<dbReference type="GO" id="GO:0045743">
    <property type="term" value="P:positive regulation of fibroblast growth factor receptor signaling pathway"/>
    <property type="evidence" value="ECO:0007669"/>
    <property type="project" value="UniProtKB-ARBA"/>
</dbReference>
<organism evidence="14 15">
    <name type="scientific">Astyanax mexicanus</name>
    <name type="common">Blind cave fish</name>
    <name type="synonym">Astyanax fasciatus mexicanus</name>
    <dbReference type="NCBI Taxonomy" id="7994"/>
    <lineage>
        <taxon>Eukaryota</taxon>
        <taxon>Metazoa</taxon>
        <taxon>Chordata</taxon>
        <taxon>Craniata</taxon>
        <taxon>Vertebrata</taxon>
        <taxon>Euteleostomi</taxon>
        <taxon>Actinopterygii</taxon>
        <taxon>Neopterygii</taxon>
        <taxon>Teleostei</taxon>
        <taxon>Ostariophysi</taxon>
        <taxon>Characiformes</taxon>
        <taxon>Characoidei</taxon>
        <taxon>Acestrorhamphidae</taxon>
        <taxon>Acestrorhamphinae</taxon>
        <taxon>Astyanax</taxon>
    </lineage>
</organism>
<dbReference type="GO" id="GO:0000981">
    <property type="term" value="F:DNA-binding transcription factor activity, RNA polymerase II-specific"/>
    <property type="evidence" value="ECO:0007669"/>
    <property type="project" value="TreeGrafter"/>
</dbReference>
<dbReference type="PROSITE" id="PS00028">
    <property type="entry name" value="ZINC_FINGER_C2H2_1"/>
    <property type="match status" value="3"/>
</dbReference>
<keyword evidence="8" id="KW-0010">Activator</keyword>
<evidence type="ECO:0000256" key="9">
    <source>
        <dbReference type="ARBA" id="ARBA00023163"/>
    </source>
</evidence>
<evidence type="ECO:0000259" key="13">
    <source>
        <dbReference type="PROSITE" id="PS50157"/>
    </source>
</evidence>
<keyword evidence="10" id="KW-0539">Nucleus</keyword>
<feature type="domain" description="C2H2-type" evidence="13">
    <location>
        <begin position="447"/>
        <end position="474"/>
    </location>
</feature>
<dbReference type="PANTHER" id="PTHR23235">
    <property type="entry name" value="KRUEPPEL-LIKE TRANSCRIPTION FACTOR"/>
    <property type="match status" value="1"/>
</dbReference>
<dbReference type="GO" id="GO:0008270">
    <property type="term" value="F:zinc ion binding"/>
    <property type="evidence" value="ECO:0007669"/>
    <property type="project" value="UniProtKB-KW"/>
</dbReference>
<dbReference type="FunFam" id="3.30.160.60:FF:000061">
    <property type="entry name" value="Transcription factor Sp3"/>
    <property type="match status" value="1"/>
</dbReference>
<evidence type="ECO:0000256" key="6">
    <source>
        <dbReference type="ARBA" id="ARBA00023015"/>
    </source>
</evidence>
<dbReference type="PANTHER" id="PTHR23235:SF120">
    <property type="entry name" value="KRUPPEL-LIKE FACTOR 15"/>
    <property type="match status" value="1"/>
</dbReference>
<protein>
    <submittedName>
        <fullName evidence="14">Sp3b transcription factor</fullName>
    </submittedName>
</protein>
<reference evidence="14" key="1">
    <citation type="submission" date="2025-08" db="UniProtKB">
        <authorList>
            <consortium name="Ensembl"/>
        </authorList>
    </citation>
    <scope>IDENTIFICATION</scope>
</reference>
<accession>A0A8B9LP38</accession>
<keyword evidence="7" id="KW-0238">DNA-binding</keyword>
<feature type="domain" description="C2H2-type" evidence="13">
    <location>
        <begin position="417"/>
        <end position="446"/>
    </location>
</feature>
<feature type="domain" description="C2H2-type" evidence="13">
    <location>
        <begin position="387"/>
        <end position="416"/>
    </location>
</feature>
<evidence type="ECO:0000256" key="1">
    <source>
        <dbReference type="ARBA" id="ARBA00004123"/>
    </source>
</evidence>
<dbReference type="GO" id="GO:0035118">
    <property type="term" value="P:embryonic pectoral fin morphogenesis"/>
    <property type="evidence" value="ECO:0007669"/>
    <property type="project" value="UniProtKB-ARBA"/>
</dbReference>
<evidence type="ECO:0000256" key="10">
    <source>
        <dbReference type="ARBA" id="ARBA00023242"/>
    </source>
</evidence>
<dbReference type="SMART" id="SM00355">
    <property type="entry name" value="ZnF_C2H2"/>
    <property type="match status" value="3"/>
</dbReference>
<keyword evidence="9" id="KW-0804">Transcription</keyword>
<evidence type="ECO:0000256" key="8">
    <source>
        <dbReference type="ARBA" id="ARBA00023159"/>
    </source>
</evidence>
<evidence type="ECO:0000256" key="3">
    <source>
        <dbReference type="ARBA" id="ARBA00022737"/>
    </source>
</evidence>
<dbReference type="InterPro" id="IPR036236">
    <property type="entry name" value="Znf_C2H2_sf"/>
</dbReference>
<dbReference type="Gene3D" id="3.30.160.60">
    <property type="entry name" value="Classic Zinc Finger"/>
    <property type="match status" value="3"/>
</dbReference>
<keyword evidence="4 12" id="KW-0863">Zinc-finger</keyword>
<evidence type="ECO:0000256" key="12">
    <source>
        <dbReference type="PROSITE-ProRule" id="PRU00042"/>
    </source>
</evidence>
<evidence type="ECO:0000256" key="7">
    <source>
        <dbReference type="ARBA" id="ARBA00023125"/>
    </source>
</evidence>
<dbReference type="InterPro" id="IPR013087">
    <property type="entry name" value="Znf_C2H2_type"/>
</dbReference>
<dbReference type="AlphaFoldDB" id="A0A8B9LP38"/>
<dbReference type="FunFam" id="3.30.160.60:FF:000026">
    <property type="entry name" value="Transcription factor Sp3"/>
    <property type="match status" value="1"/>
</dbReference>
<comment type="similarity">
    <text evidence="11">Belongs to the Sp1 C2H2-type zinc-finger protein family.</text>
</comment>
<comment type="subcellular location">
    <subcellularLocation>
        <location evidence="1">Nucleus</location>
    </subcellularLocation>
</comment>
<dbReference type="Ensembl" id="ENSAMXT00005058132.1">
    <property type="protein sequence ID" value="ENSAMXP00005053759.1"/>
    <property type="gene ID" value="ENSAMXG00005024078.1"/>
</dbReference>
<proteinExistence type="inferred from homology"/>
<sequence length="534" mass="55226">MAGQTQPVFVTAGADGTCANGVQYQVIPQLQSADAASLGYATSTADGAALGTDIAILPDGTQGISTSTNANDLQSLLAQAGHVQQIPSVSLTGTGFGGQGQVVANVPVGLPGNITFVPLNSLSNADLESLGLAGAQTIATGVTADGQLIMSGSAATSSENAGEGVMDKSTQQQLTASNTIANANTFVPTTSATSATSLPETIDGTGVLTQATAVSAGQQDPSFVQQNHAATAEPVVQLLPAQSADGTAQALQSVQLLNAGTFLIQAQTVSPTGQIQWQTFQVQGVQNLQNLQLPATSGVTSPQITLAPVQTLSLGQPGTTTAGQIPNLQTVTVNSITQYQPDDNTESPSGTHKHIHVCSSLPSSSCCSGIQRSCTPNISPSRKKKQHICHIPGCGKVYGKTSHLRAHLRWHSGERPFICSWSYCGKRFTRSDELQRHRRTHTGEKKFVCPECSKRFMRSDHLAKHIKTHLNKKGLNSASAAGQTEAAAPSDSIIAGGGATLILTNLQQAGAQDLLSNADLPLQLVTVSASEVLE</sequence>
<evidence type="ECO:0000256" key="4">
    <source>
        <dbReference type="ARBA" id="ARBA00022771"/>
    </source>
</evidence>
<keyword evidence="3" id="KW-0677">Repeat</keyword>
<dbReference type="Pfam" id="PF00096">
    <property type="entry name" value="zf-C2H2"/>
    <property type="match status" value="3"/>
</dbReference>
<dbReference type="FunFam" id="3.30.160.60:FF:000014">
    <property type="entry name" value="Transcription factor Sp3"/>
    <property type="match status" value="1"/>
</dbReference>
<dbReference type="Proteomes" id="UP000694621">
    <property type="component" value="Unplaced"/>
</dbReference>
<dbReference type="SUPFAM" id="SSF57667">
    <property type="entry name" value="beta-beta-alpha zinc fingers"/>
    <property type="match status" value="1"/>
</dbReference>
<evidence type="ECO:0000313" key="15">
    <source>
        <dbReference type="Proteomes" id="UP000694621"/>
    </source>
</evidence>
<dbReference type="GO" id="GO:0000978">
    <property type="term" value="F:RNA polymerase II cis-regulatory region sequence-specific DNA binding"/>
    <property type="evidence" value="ECO:0007669"/>
    <property type="project" value="TreeGrafter"/>
</dbReference>
<evidence type="ECO:0000256" key="2">
    <source>
        <dbReference type="ARBA" id="ARBA00022723"/>
    </source>
</evidence>
<keyword evidence="6" id="KW-0805">Transcription regulation</keyword>
<name>A0A8B9LP38_ASTMX</name>
<evidence type="ECO:0000256" key="5">
    <source>
        <dbReference type="ARBA" id="ARBA00022833"/>
    </source>
</evidence>
<dbReference type="GO" id="GO:0005634">
    <property type="term" value="C:nucleus"/>
    <property type="evidence" value="ECO:0007669"/>
    <property type="project" value="UniProtKB-SubCell"/>
</dbReference>
<dbReference type="PROSITE" id="PS50157">
    <property type="entry name" value="ZINC_FINGER_C2H2_2"/>
    <property type="match status" value="3"/>
</dbReference>
<keyword evidence="2" id="KW-0479">Metal-binding</keyword>
<evidence type="ECO:0000256" key="11">
    <source>
        <dbReference type="ARBA" id="ARBA00038409"/>
    </source>
</evidence>
<evidence type="ECO:0000313" key="14">
    <source>
        <dbReference type="Ensembl" id="ENSAMXP00005053759.1"/>
    </source>
</evidence>
<keyword evidence="5" id="KW-0862">Zinc</keyword>